<dbReference type="PANTHER" id="PTHR34853:SF1">
    <property type="entry name" value="LIPASE 5"/>
    <property type="match status" value="1"/>
</dbReference>
<dbReference type="Gene3D" id="3.40.50.1820">
    <property type="entry name" value="alpha/beta hydrolase"/>
    <property type="match status" value="1"/>
</dbReference>
<accession>A0A941DIA2</accession>
<dbReference type="EMBL" id="JAGSPN010000002">
    <property type="protein sequence ID" value="MBR7781273.1"/>
    <property type="molecule type" value="Genomic_DNA"/>
</dbReference>
<keyword evidence="1" id="KW-0732">Signal</keyword>
<feature type="chain" id="PRO_5037322381" evidence="1">
    <location>
        <begin position="18"/>
        <end position="510"/>
    </location>
</feature>
<evidence type="ECO:0000313" key="2">
    <source>
        <dbReference type="EMBL" id="MBR7781273.1"/>
    </source>
</evidence>
<name>A0A941DIA2_9BURK</name>
<evidence type="ECO:0000256" key="1">
    <source>
        <dbReference type="SAM" id="SignalP"/>
    </source>
</evidence>
<feature type="signal peptide" evidence="1">
    <location>
        <begin position="1"/>
        <end position="17"/>
    </location>
</feature>
<dbReference type="InterPro" id="IPR005152">
    <property type="entry name" value="Lipase_secreted"/>
</dbReference>
<comment type="caution">
    <text evidence="2">The sequence shown here is derived from an EMBL/GenBank/DDBJ whole genome shotgun (WGS) entry which is preliminary data.</text>
</comment>
<keyword evidence="3" id="KW-1185">Reference proteome</keyword>
<dbReference type="PANTHER" id="PTHR34853">
    <property type="match status" value="1"/>
</dbReference>
<dbReference type="Gene3D" id="1.10.260.160">
    <property type="match status" value="1"/>
</dbReference>
<gene>
    <name evidence="2" type="ORF">KDM89_03880</name>
</gene>
<dbReference type="AlphaFoldDB" id="A0A941DIA2"/>
<dbReference type="InterPro" id="IPR029058">
    <property type="entry name" value="AB_hydrolase_fold"/>
</dbReference>
<organism evidence="2 3">
    <name type="scientific">Undibacterium luofuense</name>
    <dbReference type="NCBI Taxonomy" id="2828733"/>
    <lineage>
        <taxon>Bacteria</taxon>
        <taxon>Pseudomonadati</taxon>
        <taxon>Pseudomonadota</taxon>
        <taxon>Betaproteobacteria</taxon>
        <taxon>Burkholderiales</taxon>
        <taxon>Oxalobacteraceae</taxon>
        <taxon>Undibacterium</taxon>
    </lineage>
</organism>
<sequence>MRQHHVALSLLATAVLAACGGSGTPGPTVTDSMARGTLLASPPIQVPIPQANGEALPKLEPAAFAAKLEAGSPGITQVTGTPKCALSIYYMKYATVGGANEPATATAAMYIPSGSDPACTGPRPVVLYAHGTTVEKAFNMANVSGYAEATLAAAIYAAQGFIVVAPNYAGYDVSSLSYHPYLNAEQQANDMVDAMRAARKAFPVIGAQDSGKLMIAGYSQGGHVALATQKAMQSTYSSEFKVTATAGMSGPYAISTMGDAIFAGSPNLGGTAFLPMITTGWQKSYGGLYNTPSDIYEDKYATGIESLIPGQYTLSDLFTSGKLPQTATFAKDSLPGPTSAQFAAFFGDGNLIKTSFRNAYLADLQTNKCGANPLDPLNCTPAHPFRKAALKNDLRNFVPANPVMLCGGNADPTVFWVNTQLTQAFFQGKGFPAAALPVLDVDSAVTGATDPFAAAKVGFATSKAKVIAAAQAAGQNPATAVASAYHGTLVPPFCNAAARGFFQQVLAQSN</sequence>
<dbReference type="Pfam" id="PF03583">
    <property type="entry name" value="LIP"/>
    <property type="match status" value="1"/>
</dbReference>
<dbReference type="RefSeq" id="WP_212686643.1">
    <property type="nucleotide sequence ID" value="NZ_JAGSPN010000002.1"/>
</dbReference>
<proteinExistence type="predicted"/>
<reference evidence="2" key="1">
    <citation type="submission" date="2021-04" db="EMBL/GenBank/DDBJ databases">
        <title>novel species isolated from subtropical streams in China.</title>
        <authorList>
            <person name="Lu H."/>
        </authorList>
    </citation>
    <scope>NUCLEOTIDE SEQUENCE</scope>
    <source>
        <strain evidence="2">LFS511W</strain>
    </source>
</reference>
<dbReference type="PROSITE" id="PS51257">
    <property type="entry name" value="PROKAR_LIPOPROTEIN"/>
    <property type="match status" value="1"/>
</dbReference>
<evidence type="ECO:0000313" key="3">
    <source>
        <dbReference type="Proteomes" id="UP000680067"/>
    </source>
</evidence>
<dbReference type="GO" id="GO:0004806">
    <property type="term" value="F:triacylglycerol lipase activity"/>
    <property type="evidence" value="ECO:0007669"/>
    <property type="project" value="InterPro"/>
</dbReference>
<protein>
    <submittedName>
        <fullName evidence="2">Prolyl oligopeptidase family serine peptidase</fullName>
    </submittedName>
</protein>
<dbReference type="GO" id="GO:0016042">
    <property type="term" value="P:lipid catabolic process"/>
    <property type="evidence" value="ECO:0007669"/>
    <property type="project" value="InterPro"/>
</dbReference>
<dbReference type="Proteomes" id="UP000680067">
    <property type="component" value="Unassembled WGS sequence"/>
</dbReference>
<dbReference type="SUPFAM" id="SSF53474">
    <property type="entry name" value="alpha/beta-Hydrolases"/>
    <property type="match status" value="1"/>
</dbReference>